<evidence type="ECO:0000256" key="1">
    <source>
        <dbReference type="ARBA" id="ARBA00006484"/>
    </source>
</evidence>
<dbReference type="GO" id="GO:0032787">
    <property type="term" value="P:monocarboxylic acid metabolic process"/>
    <property type="evidence" value="ECO:0007669"/>
    <property type="project" value="UniProtKB-ARBA"/>
</dbReference>
<dbReference type="PROSITE" id="PS00061">
    <property type="entry name" value="ADH_SHORT"/>
    <property type="match status" value="1"/>
</dbReference>
<dbReference type="Gene3D" id="3.40.50.720">
    <property type="entry name" value="NAD(P)-binding Rossmann-like Domain"/>
    <property type="match status" value="1"/>
</dbReference>
<dbReference type="STRING" id="1806994.A0A507BZJ0"/>
<accession>A0A507BZJ0</accession>
<dbReference type="OrthoDB" id="2157967at2759"/>
<keyword evidence="3" id="KW-0521">NADP</keyword>
<dbReference type="InterPro" id="IPR002347">
    <property type="entry name" value="SDR_fam"/>
</dbReference>
<dbReference type="PANTHER" id="PTHR42879">
    <property type="entry name" value="3-OXOACYL-(ACYL-CARRIER-PROTEIN) REDUCTASE"/>
    <property type="match status" value="1"/>
</dbReference>
<dbReference type="InterPro" id="IPR036291">
    <property type="entry name" value="NAD(P)-bd_dom_sf"/>
</dbReference>
<gene>
    <name evidence="5" type="ORF">SmJEL517_g04367</name>
</gene>
<comment type="caution">
    <text evidence="5">The sequence shown here is derived from an EMBL/GenBank/DDBJ whole genome shotgun (WGS) entry which is preliminary data.</text>
</comment>
<dbReference type="Proteomes" id="UP000319731">
    <property type="component" value="Unassembled WGS sequence"/>
</dbReference>
<dbReference type="EC" id="1.1.1.100" evidence="2"/>
<proteinExistence type="inferred from homology"/>
<dbReference type="InterPro" id="IPR020904">
    <property type="entry name" value="Sc_DH/Rdtase_CS"/>
</dbReference>
<dbReference type="EMBL" id="QEAO01000029">
    <property type="protein sequence ID" value="TPX32528.1"/>
    <property type="molecule type" value="Genomic_DNA"/>
</dbReference>
<dbReference type="Pfam" id="PF13561">
    <property type="entry name" value="adh_short_C2"/>
    <property type="match status" value="1"/>
</dbReference>
<dbReference type="GeneID" id="42005592"/>
<sequence>MTHHVALVTGAASGIGVSASSPVGLFENSIFAPRLACAKEFFETGCSVALCDIDETKGIQEAHNLNSVAKDGQKAAFFKADLSKPEDTRTLVSRTVSPVEDFPEDKWRFMMELMLNAPFVLTQTALPGMYKNGWGRIINIGSIHAHVASPYKSAYVTAKHGLLGLTKTVALEGAEKGVTCNMISPSYVRTPLVENQLQGQADLHNMSVEDVITKVMLAPAAIKKLLEPIEVAKFAAYLVSDYGSGITGSAHSIDCGWTAR</sequence>
<keyword evidence="6" id="KW-1185">Reference proteome</keyword>
<organism evidence="5 6">
    <name type="scientific">Synchytrium microbalum</name>
    <dbReference type="NCBI Taxonomy" id="1806994"/>
    <lineage>
        <taxon>Eukaryota</taxon>
        <taxon>Fungi</taxon>
        <taxon>Fungi incertae sedis</taxon>
        <taxon>Chytridiomycota</taxon>
        <taxon>Chytridiomycota incertae sedis</taxon>
        <taxon>Chytridiomycetes</taxon>
        <taxon>Synchytriales</taxon>
        <taxon>Synchytriaceae</taxon>
        <taxon>Synchytrium</taxon>
    </lineage>
</organism>
<evidence type="ECO:0000256" key="3">
    <source>
        <dbReference type="ARBA" id="ARBA00022857"/>
    </source>
</evidence>
<dbReference type="PANTHER" id="PTHR42879:SF2">
    <property type="entry name" value="3-OXOACYL-[ACYL-CARRIER-PROTEIN] REDUCTASE FABG"/>
    <property type="match status" value="1"/>
</dbReference>
<dbReference type="GO" id="GO:0004316">
    <property type="term" value="F:3-oxoacyl-[acyl-carrier-protein] reductase (NADPH) activity"/>
    <property type="evidence" value="ECO:0007669"/>
    <property type="project" value="UniProtKB-EC"/>
</dbReference>
<dbReference type="AlphaFoldDB" id="A0A507BZJ0"/>
<comment type="similarity">
    <text evidence="1">Belongs to the short-chain dehydrogenases/reductases (SDR) family.</text>
</comment>
<dbReference type="InterPro" id="IPR050259">
    <property type="entry name" value="SDR"/>
</dbReference>
<protein>
    <recommendedName>
        <fullName evidence="2">3-oxoacyl-[acyl-carrier-protein] reductase</fullName>
        <ecNumber evidence="2">1.1.1.100</ecNumber>
    </recommendedName>
</protein>
<evidence type="ECO:0000313" key="6">
    <source>
        <dbReference type="Proteomes" id="UP000319731"/>
    </source>
</evidence>
<evidence type="ECO:0000256" key="4">
    <source>
        <dbReference type="ARBA" id="ARBA00048508"/>
    </source>
</evidence>
<dbReference type="RefSeq" id="XP_031023715.1">
    <property type="nucleotide sequence ID" value="XM_031170295.1"/>
</dbReference>
<evidence type="ECO:0000313" key="5">
    <source>
        <dbReference type="EMBL" id="TPX32528.1"/>
    </source>
</evidence>
<evidence type="ECO:0000256" key="2">
    <source>
        <dbReference type="ARBA" id="ARBA00012948"/>
    </source>
</evidence>
<name>A0A507BZJ0_9FUNG</name>
<dbReference type="SUPFAM" id="SSF51735">
    <property type="entry name" value="NAD(P)-binding Rossmann-fold domains"/>
    <property type="match status" value="1"/>
</dbReference>
<dbReference type="PRINTS" id="PR00081">
    <property type="entry name" value="GDHRDH"/>
</dbReference>
<comment type="catalytic activity">
    <reaction evidence="4">
        <text>a (3R)-hydroxyacyl-[ACP] + NADP(+) = a 3-oxoacyl-[ACP] + NADPH + H(+)</text>
        <dbReference type="Rhea" id="RHEA:17397"/>
        <dbReference type="Rhea" id="RHEA-COMP:9916"/>
        <dbReference type="Rhea" id="RHEA-COMP:9945"/>
        <dbReference type="ChEBI" id="CHEBI:15378"/>
        <dbReference type="ChEBI" id="CHEBI:57783"/>
        <dbReference type="ChEBI" id="CHEBI:58349"/>
        <dbReference type="ChEBI" id="CHEBI:78776"/>
        <dbReference type="ChEBI" id="CHEBI:78827"/>
        <dbReference type="EC" id="1.1.1.100"/>
    </reaction>
</comment>
<reference evidence="5 6" key="1">
    <citation type="journal article" date="2019" name="Sci. Rep.">
        <title>Comparative genomics of chytrid fungi reveal insights into the obligate biotrophic and pathogenic lifestyle of Synchytrium endobioticum.</title>
        <authorList>
            <person name="van de Vossenberg B.T.L.H."/>
            <person name="Warris S."/>
            <person name="Nguyen H.D.T."/>
            <person name="van Gent-Pelzer M.P.E."/>
            <person name="Joly D.L."/>
            <person name="van de Geest H.C."/>
            <person name="Bonants P.J.M."/>
            <person name="Smith D.S."/>
            <person name="Levesque C.A."/>
            <person name="van der Lee T.A.J."/>
        </authorList>
    </citation>
    <scope>NUCLEOTIDE SEQUENCE [LARGE SCALE GENOMIC DNA]</scope>
    <source>
        <strain evidence="5 6">JEL517</strain>
    </source>
</reference>